<dbReference type="Proteomes" id="UP000001680">
    <property type="component" value="Chromosome 2"/>
</dbReference>
<organism evidence="1 2">
    <name type="scientific">Burkholderia ambifaria (strain MC40-6)</name>
    <dbReference type="NCBI Taxonomy" id="398577"/>
    <lineage>
        <taxon>Bacteria</taxon>
        <taxon>Pseudomonadati</taxon>
        <taxon>Pseudomonadota</taxon>
        <taxon>Betaproteobacteria</taxon>
        <taxon>Burkholderiales</taxon>
        <taxon>Burkholderiaceae</taxon>
        <taxon>Burkholderia</taxon>
        <taxon>Burkholderia cepacia complex</taxon>
    </lineage>
</organism>
<protein>
    <submittedName>
        <fullName evidence="1">Uncharacterized protein</fullName>
    </submittedName>
</protein>
<proteinExistence type="predicted"/>
<dbReference type="EMBL" id="CP001026">
    <property type="protein sequence ID" value="ACB67560.1"/>
    <property type="molecule type" value="Genomic_DNA"/>
</dbReference>
<evidence type="ECO:0000313" key="2">
    <source>
        <dbReference type="Proteomes" id="UP000001680"/>
    </source>
</evidence>
<dbReference type="AlphaFoldDB" id="B1Z0B1"/>
<dbReference type="HOGENOM" id="CLU_3402486_0_0_4"/>
<sequence length="30" mass="3105">MPDGSPLVTRQQGLAANAGDMSGYGFATEY</sequence>
<gene>
    <name evidence="1" type="ordered locus">BamMC406_5114</name>
</gene>
<reference evidence="2" key="1">
    <citation type="submission" date="2008-04" db="EMBL/GenBank/DDBJ databases">
        <title>Complete sequence of chromosome 2 of Burkholderia ambifaria MC40-6.</title>
        <authorList>
            <person name="Copeland A."/>
            <person name="Lucas S."/>
            <person name="Lapidus A."/>
            <person name="Glavina del Rio T."/>
            <person name="Dalin E."/>
            <person name="Tice H."/>
            <person name="Pitluck S."/>
            <person name="Chain P."/>
            <person name="Malfatti S."/>
            <person name="Shin M."/>
            <person name="Vergez L."/>
            <person name="Lang D."/>
            <person name="Schmutz J."/>
            <person name="Larimer F."/>
            <person name="Land M."/>
            <person name="Hauser L."/>
            <person name="Kyrpides N."/>
            <person name="Lykidis A."/>
            <person name="Ramette A."/>
            <person name="Konstantinidis K."/>
            <person name="Tiedje J."/>
            <person name="Richardson P."/>
        </authorList>
    </citation>
    <scope>NUCLEOTIDE SEQUENCE [LARGE SCALE GENOMIC DNA]</scope>
    <source>
        <strain evidence="2">MC40-6</strain>
    </source>
</reference>
<name>B1Z0B1_BURA4</name>
<evidence type="ECO:0000313" key="1">
    <source>
        <dbReference type="EMBL" id="ACB67560.1"/>
    </source>
</evidence>
<accession>B1Z0B1</accession>
<dbReference type="KEGG" id="bac:BamMC406_5114"/>